<keyword evidence="2" id="KW-1185">Reference proteome</keyword>
<dbReference type="EMBL" id="CM047584">
    <property type="protein sequence ID" value="KAI9912206.1"/>
    <property type="molecule type" value="Genomic_DNA"/>
</dbReference>
<organism evidence="1 2">
    <name type="scientific">Peronosclerospora sorghi</name>
    <dbReference type="NCBI Taxonomy" id="230839"/>
    <lineage>
        <taxon>Eukaryota</taxon>
        <taxon>Sar</taxon>
        <taxon>Stramenopiles</taxon>
        <taxon>Oomycota</taxon>
        <taxon>Peronosporomycetes</taxon>
        <taxon>Peronosporales</taxon>
        <taxon>Peronosporaceae</taxon>
        <taxon>Peronosclerospora</taxon>
    </lineage>
</organism>
<name>A0ACC0W1J2_9STRA</name>
<reference evidence="1 2" key="1">
    <citation type="journal article" date="2022" name="bioRxiv">
        <title>The genome of the oomycete Peronosclerospora sorghi, a cosmopolitan pathogen of maize and sorghum, is inflated with dispersed pseudogenes.</title>
        <authorList>
            <person name="Fletcher K."/>
            <person name="Martin F."/>
            <person name="Isakeit T."/>
            <person name="Cavanaugh K."/>
            <person name="Magill C."/>
            <person name="Michelmore R."/>
        </authorList>
    </citation>
    <scope>NUCLEOTIDE SEQUENCE [LARGE SCALE GENOMIC DNA]</scope>
    <source>
        <strain evidence="1">P6</strain>
    </source>
</reference>
<accession>A0ACC0W1J2</accession>
<dbReference type="Proteomes" id="UP001163321">
    <property type="component" value="Chromosome 5"/>
</dbReference>
<proteinExistence type="predicted"/>
<protein>
    <submittedName>
        <fullName evidence="1">Uncharacterized protein</fullName>
    </submittedName>
</protein>
<gene>
    <name evidence="1" type="ORF">PsorP6_008920</name>
</gene>
<sequence>MSNCGDLKAYIVPKSRHDVINIHAAYTAVLIDWVLTVKASQFPNSSNRVTLPVTASTPCYSFVSACLARSDAITRTTSAPQFFSSVSGI</sequence>
<evidence type="ECO:0000313" key="2">
    <source>
        <dbReference type="Proteomes" id="UP001163321"/>
    </source>
</evidence>
<evidence type="ECO:0000313" key="1">
    <source>
        <dbReference type="EMBL" id="KAI9912206.1"/>
    </source>
</evidence>
<comment type="caution">
    <text evidence="1">The sequence shown here is derived from an EMBL/GenBank/DDBJ whole genome shotgun (WGS) entry which is preliminary data.</text>
</comment>